<dbReference type="GO" id="GO:0042910">
    <property type="term" value="F:xenobiotic transmembrane transporter activity"/>
    <property type="evidence" value="ECO:0007669"/>
    <property type="project" value="InterPro"/>
</dbReference>
<evidence type="ECO:0000256" key="7">
    <source>
        <dbReference type="SAM" id="MobiDB-lite"/>
    </source>
</evidence>
<dbReference type="InterPro" id="IPR048279">
    <property type="entry name" value="MdtK-like"/>
</dbReference>
<evidence type="ECO:0000256" key="5">
    <source>
        <dbReference type="ARBA" id="ARBA00022989"/>
    </source>
</evidence>
<keyword evidence="3" id="KW-1003">Cell membrane</keyword>
<evidence type="ECO:0000313" key="10">
    <source>
        <dbReference type="Proteomes" id="UP000229498"/>
    </source>
</evidence>
<keyword evidence="2" id="KW-0813">Transport</keyword>
<organism evidence="9 10">
    <name type="scientific">Minwuia thermotolerans</name>
    <dbReference type="NCBI Taxonomy" id="2056226"/>
    <lineage>
        <taxon>Bacteria</taxon>
        <taxon>Pseudomonadati</taxon>
        <taxon>Pseudomonadota</taxon>
        <taxon>Alphaproteobacteria</taxon>
        <taxon>Minwuiales</taxon>
        <taxon>Minwuiaceae</taxon>
        <taxon>Minwuia</taxon>
    </lineage>
</organism>
<dbReference type="PANTHER" id="PTHR43549:SF3">
    <property type="entry name" value="MULTIDRUG RESISTANCE PROTEIN YPNP-RELATED"/>
    <property type="match status" value="1"/>
</dbReference>
<dbReference type="GO" id="GO:0005886">
    <property type="term" value="C:plasma membrane"/>
    <property type="evidence" value="ECO:0007669"/>
    <property type="project" value="UniProtKB-SubCell"/>
</dbReference>
<feature type="transmembrane region" description="Helical" evidence="8">
    <location>
        <begin position="461"/>
        <end position="478"/>
    </location>
</feature>
<name>A0A2M9G5N6_9PROT</name>
<dbReference type="AlphaFoldDB" id="A0A2M9G5N6"/>
<comment type="subcellular location">
    <subcellularLocation>
        <location evidence="1">Cell inner membrane</location>
        <topology evidence="1">Multi-pass membrane protein</topology>
    </subcellularLocation>
</comment>
<keyword evidence="5 8" id="KW-1133">Transmembrane helix</keyword>
<feature type="transmembrane region" description="Helical" evidence="8">
    <location>
        <begin position="201"/>
        <end position="227"/>
    </location>
</feature>
<proteinExistence type="predicted"/>
<dbReference type="InterPro" id="IPR002528">
    <property type="entry name" value="MATE_fam"/>
</dbReference>
<feature type="transmembrane region" description="Helical" evidence="8">
    <location>
        <begin position="133"/>
        <end position="155"/>
    </location>
</feature>
<sequence length="491" mass="49447">MRRPEDGPKLSADPEGESRRIMSQAETTAAAASGPPEAVSPRTRLLLEGPVTPTLLRLAFPNFGEAAARVAFISFDAVFIGWIGTDALAGVSLVFPIFLLMQTMSASGLGAGTAASIGAALGAGRTREAAGIAAHAVMLALIVAAGAGAIMIGLGPEIFRALGAEGAALEAAVTYSAIVFGGIALVWLMNLTANAVRGMGIMTVPAGAIVAGEAVHLMLSPVLILGLGPFEPMGVVGAAIALLATYGVGALILLVYLFSGRGLFRLTAADFRPARRHFGAILKIGVLASLNTIQLQATFLGLTSLFALFGPAALAGFGAANRLELLQIPITFGVGSAVIAMIATNAGAGLQDRVRAIAWAGCGISALIGLVFAGVAILLPEGWMRLFSDEPAVVAAGAAYLRAMGPTLPVMGFAFGLFFALLGVGSAIWPFLAGALRLALALGVGALVAQRAGGGIDELSLAAAGAGLAFAAAMVLSGRRLLWSRAASAPA</sequence>
<feature type="transmembrane region" description="Helical" evidence="8">
    <location>
        <begin position="167"/>
        <end position="189"/>
    </location>
</feature>
<reference evidence="9 10" key="1">
    <citation type="submission" date="2017-11" db="EMBL/GenBank/DDBJ databases">
        <title>Draft genome sequence of Rhizobiales bacterium SY3-13.</title>
        <authorList>
            <person name="Sun C."/>
        </authorList>
    </citation>
    <scope>NUCLEOTIDE SEQUENCE [LARGE SCALE GENOMIC DNA]</scope>
    <source>
        <strain evidence="9 10">SY3-13</strain>
    </source>
</reference>
<keyword evidence="6 8" id="KW-0472">Membrane</keyword>
<dbReference type="EMBL" id="PHIG01000011">
    <property type="protein sequence ID" value="PJK31014.1"/>
    <property type="molecule type" value="Genomic_DNA"/>
</dbReference>
<dbReference type="InterPro" id="IPR052031">
    <property type="entry name" value="Membrane_Transporter-Flippase"/>
</dbReference>
<protein>
    <submittedName>
        <fullName evidence="9">MATE family efflux transporter</fullName>
    </submittedName>
</protein>
<feature type="region of interest" description="Disordered" evidence="7">
    <location>
        <begin position="1"/>
        <end position="42"/>
    </location>
</feature>
<dbReference type="PANTHER" id="PTHR43549">
    <property type="entry name" value="MULTIDRUG RESISTANCE PROTEIN YPNP-RELATED"/>
    <property type="match status" value="1"/>
</dbReference>
<evidence type="ECO:0000256" key="8">
    <source>
        <dbReference type="SAM" id="Phobius"/>
    </source>
</evidence>
<comment type="caution">
    <text evidence="9">The sequence shown here is derived from an EMBL/GenBank/DDBJ whole genome shotgun (WGS) entry which is preliminary data.</text>
</comment>
<dbReference type="PIRSF" id="PIRSF006603">
    <property type="entry name" value="DinF"/>
    <property type="match status" value="1"/>
</dbReference>
<dbReference type="Proteomes" id="UP000229498">
    <property type="component" value="Unassembled WGS sequence"/>
</dbReference>
<feature type="transmembrane region" description="Helical" evidence="8">
    <location>
        <begin position="233"/>
        <end position="258"/>
    </location>
</feature>
<dbReference type="GO" id="GO:0015297">
    <property type="term" value="F:antiporter activity"/>
    <property type="evidence" value="ECO:0007669"/>
    <property type="project" value="InterPro"/>
</dbReference>
<keyword evidence="4 8" id="KW-0812">Transmembrane</keyword>
<feature type="transmembrane region" description="Helical" evidence="8">
    <location>
        <begin position="399"/>
        <end position="422"/>
    </location>
</feature>
<feature type="transmembrane region" description="Helical" evidence="8">
    <location>
        <begin position="326"/>
        <end position="344"/>
    </location>
</feature>
<feature type="transmembrane region" description="Helical" evidence="8">
    <location>
        <begin position="356"/>
        <end position="379"/>
    </location>
</feature>
<gene>
    <name evidence="9" type="ORF">CVT23_03885</name>
</gene>
<feature type="transmembrane region" description="Helical" evidence="8">
    <location>
        <begin position="429"/>
        <end position="449"/>
    </location>
</feature>
<accession>A0A2M9G5N6</accession>
<dbReference type="NCBIfam" id="TIGR00797">
    <property type="entry name" value="matE"/>
    <property type="match status" value="1"/>
</dbReference>
<dbReference type="Pfam" id="PF01554">
    <property type="entry name" value="MatE"/>
    <property type="match status" value="2"/>
</dbReference>
<evidence type="ECO:0000256" key="6">
    <source>
        <dbReference type="ARBA" id="ARBA00023136"/>
    </source>
</evidence>
<evidence type="ECO:0000256" key="3">
    <source>
        <dbReference type="ARBA" id="ARBA00022475"/>
    </source>
</evidence>
<evidence type="ECO:0000256" key="4">
    <source>
        <dbReference type="ARBA" id="ARBA00022692"/>
    </source>
</evidence>
<evidence type="ECO:0000256" key="1">
    <source>
        <dbReference type="ARBA" id="ARBA00004429"/>
    </source>
</evidence>
<feature type="transmembrane region" description="Helical" evidence="8">
    <location>
        <begin position="97"/>
        <end position="121"/>
    </location>
</feature>
<evidence type="ECO:0000256" key="2">
    <source>
        <dbReference type="ARBA" id="ARBA00022448"/>
    </source>
</evidence>
<evidence type="ECO:0000313" key="9">
    <source>
        <dbReference type="EMBL" id="PJK31014.1"/>
    </source>
</evidence>
<keyword evidence="10" id="KW-1185">Reference proteome</keyword>